<feature type="compositionally biased region" description="Polar residues" evidence="3">
    <location>
        <begin position="587"/>
        <end position="599"/>
    </location>
</feature>
<feature type="domain" description="G-patch" evidence="4">
    <location>
        <begin position="403"/>
        <end position="449"/>
    </location>
</feature>
<dbReference type="SMART" id="SM00235">
    <property type="entry name" value="ZnMc"/>
    <property type="match status" value="1"/>
</dbReference>
<feature type="compositionally biased region" description="Basic and acidic residues" evidence="3">
    <location>
        <begin position="600"/>
        <end position="610"/>
    </location>
</feature>
<feature type="compositionally biased region" description="Basic and acidic residues" evidence="3">
    <location>
        <begin position="1280"/>
        <end position="1289"/>
    </location>
</feature>
<dbReference type="PANTHER" id="PTHR10127:SF859">
    <property type="entry name" value="METALLOENDOPEPTIDASE"/>
    <property type="match status" value="1"/>
</dbReference>
<dbReference type="Gene3D" id="3.40.390.10">
    <property type="entry name" value="Collagenase (Catalytic Domain)"/>
    <property type="match status" value="1"/>
</dbReference>
<dbReference type="EMBL" id="QBLH01003980">
    <property type="protein sequence ID" value="TGZ31929.1"/>
    <property type="molecule type" value="Genomic_DNA"/>
</dbReference>
<evidence type="ECO:0000259" key="5">
    <source>
        <dbReference type="PROSITE" id="PS51864"/>
    </source>
</evidence>
<dbReference type="GO" id="GO:0003676">
    <property type="term" value="F:nucleic acid binding"/>
    <property type="evidence" value="ECO:0007669"/>
    <property type="project" value="InterPro"/>
</dbReference>
<feature type="domain" description="Peptidase M12A" evidence="5">
    <location>
        <begin position="97"/>
        <end position="303"/>
    </location>
</feature>
<sequence>MRRIYVKLVKHACKKLETETSCAPEPTCFADQLIAADVISTYPNVTYLHLVLKKKPLRTSNQDLLRLYESSQDPEVRPGLFEGDIAVTSEYFDYWRVGLRWDVFPDKLWENRTVPYVISALYDTADYVKIYKAVTYINYMTCIKFVPWDGKAKDFLLIWPIIYPKGCWSFVGKFGGAQILSLEPPDEKGPNCLENEGRAIHELMHALGFFHEHSRADRDMYIDIHYENIIPGFRSNFNKQSPENATYSYEYGYDSIMHYGSYFFSADPTKPTLTPKIPGVAIGQRKAMSKIDCLKLNDLYGCLDKPEEARIYHNICKTLGLLRQCRKLRETAPDSIVWIPKASSLFTLPPTSIHAPARYELEACQNERRKLIIKSGSMSMLAERRQKQKWTLNPRGKFWTEDSNKIGQKMLEKMGWTKGKGLGINEQGTTEIYSVSHKSDTTGVGYDKNFEEWTEHQEKFGNFLQQLNSNRDQDAVKDEDTNLSGQSIELKSKQSRARVHYKKFTRGKDINKYKSKDLANIFGQKELGEKTQVKVEKDDGIRETEAPDFKDWYGVNTINCGNMVEYFKHKSNYSNKSDYLKCNVKSNNDTSLSSNMPDNQRTDSESENDQHVGFGFSPKTVDTSLSSCGALKDSDDKGNYAFDNPCLGLNSSIETAYSTNGFSVESTKKKKKKFESDSLHITEVDKNNTRKKLTETIDSDCKNGFINPALNLDAKPEEDCNGKEFEVFRTPINLENCNGSSTKSAKKRKKEFESDSLHITEVDKHNTRKKLKAETIDSDCKNGFINPALNLDTKPEEDRNGKEFEVIRAQIGLENCNGSSTKPTKKRKKEFDSLHITEADKHNTRKKLKAETIDNDCKNGFINLALNLGTNPEEDRNGKEFEVFRAQFGLENCGLDLTDERNNKKRVTFNDHVMLYEYNINSAKKKKGEVTLDKFEVENKKSKKKRKRESTTTPVTNGFVNEALDVQILYEEINDNELNEHRNKKIKRKISKTSNLETIQESPEKEIIEINVESEDTLDISIVENGETNTMEQQSKKKKKKKEKKEKKEKKAKVDDITVLRVINEKTGIEIEKTIEKKIKKDKESKEEEETAISKKCKKKKKKDKENCKSEKRAIQTEINNEQQDIKILEKSDSKQQNDLIENENKDAAVMETLQVSTTKEEEEKEEEPLEKIKHKKNKRKSISKEDCLNHQNIEILDKSDSKQQNDYLIEQENKDAAIIETLPVPTTKEEEKEGLLEKFKHKKKKRKSIGKEDGSSEIDVCSVERKISDKENTDEEQDPNTKKLEKKDKKSKKSKDKNVSDDVGDSSNPNKEVVNVNVMKQDKIENAEPTDTPSKMSKVIDTIDNIINSPWNVKARMSKRILITLFHNNAISEFPGSNIHNIKGYGTDEYDL</sequence>
<feature type="binding site" evidence="1">
    <location>
        <position position="211"/>
    </location>
    <ligand>
        <name>Zn(2+)</name>
        <dbReference type="ChEBI" id="CHEBI:29105"/>
        <note>catalytic</note>
    </ligand>
</feature>
<evidence type="ECO:0000256" key="2">
    <source>
        <dbReference type="RuleBase" id="RU361183"/>
    </source>
</evidence>
<dbReference type="CDD" id="cd04280">
    <property type="entry name" value="ZnMc_astacin_like"/>
    <property type="match status" value="1"/>
</dbReference>
<feature type="binding site" evidence="1">
    <location>
        <position position="201"/>
    </location>
    <ligand>
        <name>Zn(2+)</name>
        <dbReference type="ChEBI" id="CHEBI:29105"/>
        <note>catalytic</note>
    </ligand>
</feature>
<dbReference type="InterPro" id="IPR006026">
    <property type="entry name" value="Peptidase_Metallo"/>
</dbReference>
<dbReference type="InterPro" id="IPR001506">
    <property type="entry name" value="Peptidase_M12A"/>
</dbReference>
<keyword evidence="1 2" id="KW-0378">Hydrolase</keyword>
<dbReference type="SMART" id="SM00443">
    <property type="entry name" value="G_patch"/>
    <property type="match status" value="1"/>
</dbReference>
<feature type="region of interest" description="Disordered" evidence="3">
    <location>
        <begin position="587"/>
        <end position="615"/>
    </location>
</feature>
<dbReference type="PRINTS" id="PR00480">
    <property type="entry name" value="ASTACIN"/>
</dbReference>
<dbReference type="Pfam" id="PF01400">
    <property type="entry name" value="Astacin"/>
    <property type="match status" value="1"/>
</dbReference>
<gene>
    <name evidence="6" type="ORF">DBV15_01154</name>
</gene>
<dbReference type="InterPro" id="IPR024079">
    <property type="entry name" value="MetalloPept_cat_dom_sf"/>
</dbReference>
<feature type="compositionally biased region" description="Basic and acidic residues" evidence="3">
    <location>
        <begin position="1228"/>
        <end position="1239"/>
    </location>
</feature>
<feature type="compositionally biased region" description="Basic residues" evidence="3">
    <location>
        <begin position="1173"/>
        <end position="1182"/>
    </location>
</feature>
<feature type="compositionally biased region" description="Basic residues" evidence="3">
    <location>
        <begin position="1036"/>
        <end position="1051"/>
    </location>
</feature>
<feature type="region of interest" description="Disordered" evidence="3">
    <location>
        <begin position="1126"/>
        <end position="1314"/>
    </location>
</feature>
<dbReference type="STRING" id="300112.A0A4S2JBC3"/>
<keyword evidence="1 2" id="KW-0862">Zinc</keyword>
<keyword evidence="1 2" id="KW-0479">Metal-binding</keyword>
<dbReference type="PANTHER" id="PTHR10127">
    <property type="entry name" value="DISCOIDIN, CUB, EGF, LAMININ , AND ZINC METALLOPROTEASE DOMAIN CONTAINING"/>
    <property type="match status" value="1"/>
</dbReference>
<dbReference type="FunFam" id="3.40.390.10:FF:000042">
    <property type="entry name" value="Metalloendopeptidase"/>
    <property type="match status" value="1"/>
</dbReference>
<dbReference type="GO" id="GO:0008270">
    <property type="term" value="F:zinc ion binding"/>
    <property type="evidence" value="ECO:0007669"/>
    <property type="project" value="UniProtKB-UniRule"/>
</dbReference>
<evidence type="ECO:0000256" key="1">
    <source>
        <dbReference type="PROSITE-ProRule" id="PRU01211"/>
    </source>
</evidence>
<feature type="active site" evidence="1">
    <location>
        <position position="202"/>
    </location>
</feature>
<evidence type="ECO:0000259" key="4">
    <source>
        <dbReference type="PROSITE" id="PS50174"/>
    </source>
</evidence>
<keyword evidence="1 2" id="KW-0645">Protease</keyword>
<dbReference type="SUPFAM" id="SSF55486">
    <property type="entry name" value="Metalloproteases ('zincins'), catalytic domain"/>
    <property type="match status" value="1"/>
</dbReference>
<comment type="cofactor">
    <cofactor evidence="1 2">
        <name>Zn(2+)</name>
        <dbReference type="ChEBI" id="CHEBI:29105"/>
    </cofactor>
    <text evidence="1 2">Binds 1 zinc ion per subunit.</text>
</comment>
<accession>A0A4S2JBC3</accession>
<keyword evidence="1 2" id="KW-0482">Metalloprotease</keyword>
<dbReference type="Proteomes" id="UP000310200">
    <property type="component" value="Unassembled WGS sequence"/>
</dbReference>
<feature type="compositionally biased region" description="Basic and acidic residues" evidence="3">
    <location>
        <begin position="1126"/>
        <end position="1136"/>
    </location>
</feature>
<feature type="compositionally biased region" description="Basic residues" evidence="3">
    <location>
        <begin position="1240"/>
        <end position="1249"/>
    </location>
</feature>
<dbReference type="GO" id="GO:0004222">
    <property type="term" value="F:metalloendopeptidase activity"/>
    <property type="evidence" value="ECO:0007669"/>
    <property type="project" value="UniProtKB-UniRule"/>
</dbReference>
<dbReference type="GO" id="GO:0006508">
    <property type="term" value="P:proteolysis"/>
    <property type="evidence" value="ECO:0007669"/>
    <property type="project" value="UniProtKB-KW"/>
</dbReference>
<feature type="region of interest" description="Disordered" evidence="3">
    <location>
        <begin position="1078"/>
        <end position="1111"/>
    </location>
</feature>
<evidence type="ECO:0000313" key="6">
    <source>
        <dbReference type="EMBL" id="TGZ31929.1"/>
    </source>
</evidence>
<keyword evidence="7" id="KW-1185">Reference proteome</keyword>
<dbReference type="PROSITE" id="PS50174">
    <property type="entry name" value="G_PATCH"/>
    <property type="match status" value="1"/>
</dbReference>
<evidence type="ECO:0000313" key="7">
    <source>
        <dbReference type="Proteomes" id="UP000310200"/>
    </source>
</evidence>
<dbReference type="EC" id="3.4.24.-" evidence="2"/>
<name>A0A4S2JBC3_9HYME</name>
<proteinExistence type="predicted"/>
<reference evidence="6 7" key="1">
    <citation type="journal article" date="2019" name="Philos. Trans. R. Soc. Lond., B, Biol. Sci.">
        <title>Ant behaviour and brain gene expression of defending hosts depend on the ecological success of the intruding social parasite.</title>
        <authorList>
            <person name="Kaur R."/>
            <person name="Stoldt M."/>
            <person name="Jongepier E."/>
            <person name="Feldmeyer B."/>
            <person name="Menzel F."/>
            <person name="Bornberg-Bauer E."/>
            <person name="Foitzik S."/>
        </authorList>
    </citation>
    <scope>NUCLEOTIDE SEQUENCE [LARGE SCALE GENOMIC DNA]</scope>
    <source>
        <tissue evidence="6">Whole body</tissue>
    </source>
</reference>
<dbReference type="InterPro" id="IPR034035">
    <property type="entry name" value="Astacin-like_dom"/>
</dbReference>
<feature type="binding site" evidence="1">
    <location>
        <position position="205"/>
    </location>
    <ligand>
        <name>Zn(2+)</name>
        <dbReference type="ChEBI" id="CHEBI:29105"/>
        <note>catalytic</note>
    </ligand>
</feature>
<protein>
    <recommendedName>
        <fullName evidence="2">Metalloendopeptidase</fullName>
        <ecNumber evidence="2">3.4.24.-</ecNumber>
    </recommendedName>
</protein>
<dbReference type="Pfam" id="PF01585">
    <property type="entry name" value="G-patch"/>
    <property type="match status" value="1"/>
</dbReference>
<feature type="region of interest" description="Disordered" evidence="3">
    <location>
        <begin position="1022"/>
        <end position="1052"/>
    </location>
</feature>
<feature type="compositionally biased region" description="Basic and acidic residues" evidence="3">
    <location>
        <begin position="1263"/>
        <end position="1272"/>
    </location>
</feature>
<dbReference type="InterPro" id="IPR000467">
    <property type="entry name" value="G_patch_dom"/>
</dbReference>
<comment type="caution">
    <text evidence="1">Lacks conserved residue(s) required for the propagation of feature annotation.</text>
</comment>
<comment type="caution">
    <text evidence="6">The sequence shown here is derived from an EMBL/GenBank/DDBJ whole genome shotgun (WGS) entry which is preliminary data.</text>
</comment>
<evidence type="ECO:0000256" key="3">
    <source>
        <dbReference type="SAM" id="MobiDB-lite"/>
    </source>
</evidence>
<dbReference type="PROSITE" id="PS51864">
    <property type="entry name" value="ASTACIN"/>
    <property type="match status" value="1"/>
</dbReference>
<organism evidence="6 7">
    <name type="scientific">Temnothorax longispinosus</name>
    <dbReference type="NCBI Taxonomy" id="300112"/>
    <lineage>
        <taxon>Eukaryota</taxon>
        <taxon>Metazoa</taxon>
        <taxon>Ecdysozoa</taxon>
        <taxon>Arthropoda</taxon>
        <taxon>Hexapoda</taxon>
        <taxon>Insecta</taxon>
        <taxon>Pterygota</taxon>
        <taxon>Neoptera</taxon>
        <taxon>Endopterygota</taxon>
        <taxon>Hymenoptera</taxon>
        <taxon>Apocrita</taxon>
        <taxon>Aculeata</taxon>
        <taxon>Formicoidea</taxon>
        <taxon>Formicidae</taxon>
        <taxon>Myrmicinae</taxon>
        <taxon>Temnothorax</taxon>
    </lineage>
</organism>